<evidence type="ECO:0000313" key="3">
    <source>
        <dbReference type="Proteomes" id="UP000679352"/>
    </source>
</evidence>
<organism evidence="2 3">
    <name type="scientific">Gemmobacter fulvus</name>
    <dbReference type="NCBI Taxonomy" id="2840474"/>
    <lineage>
        <taxon>Bacteria</taxon>
        <taxon>Pseudomonadati</taxon>
        <taxon>Pseudomonadota</taxon>
        <taxon>Alphaproteobacteria</taxon>
        <taxon>Rhodobacterales</taxon>
        <taxon>Paracoccaceae</taxon>
        <taxon>Gemmobacter</taxon>
    </lineage>
</organism>
<dbReference type="Gene3D" id="3.40.190.10">
    <property type="entry name" value="Periplasmic binding protein-like II"/>
    <property type="match status" value="2"/>
</dbReference>
<dbReference type="Proteomes" id="UP000679352">
    <property type="component" value="Plasmid p2"/>
</dbReference>
<keyword evidence="1" id="KW-0732">Signal</keyword>
<reference evidence="2" key="1">
    <citation type="submission" date="2021-06" db="EMBL/GenBank/DDBJ databases">
        <authorList>
            <person name="Lee C.-S."/>
            <person name="Jin L."/>
        </authorList>
    </citation>
    <scope>NUCLEOTIDE SEQUENCE</scope>
    <source>
        <strain evidence="2">Con5</strain>
        <plasmid evidence="2">p2</plasmid>
    </source>
</reference>
<dbReference type="AlphaFoldDB" id="A0A975PAD0"/>
<keyword evidence="2" id="KW-0614">Plasmid</keyword>
<proteinExistence type="predicted"/>
<dbReference type="PANTHER" id="PTHR30024">
    <property type="entry name" value="ALIPHATIC SULFONATES-BINDING PROTEIN-RELATED"/>
    <property type="match status" value="1"/>
</dbReference>
<geneLocation type="plasmid" evidence="2 3">
    <name>p2</name>
</geneLocation>
<evidence type="ECO:0000256" key="1">
    <source>
        <dbReference type="SAM" id="SignalP"/>
    </source>
</evidence>
<protein>
    <submittedName>
        <fullName evidence="2">ABC transporter substrate-binding protein</fullName>
    </submittedName>
</protein>
<feature type="chain" id="PRO_5037294513" evidence="1">
    <location>
        <begin position="20"/>
        <end position="325"/>
    </location>
</feature>
<dbReference type="PANTHER" id="PTHR30024:SF48">
    <property type="entry name" value="ABC TRANSPORTER SUBSTRATE-BINDING PROTEIN"/>
    <property type="match status" value="1"/>
</dbReference>
<dbReference type="EMBL" id="CP076363">
    <property type="protein sequence ID" value="QWK92680.1"/>
    <property type="molecule type" value="Genomic_DNA"/>
</dbReference>
<name>A0A975PAD0_9RHOB</name>
<dbReference type="SUPFAM" id="SSF53850">
    <property type="entry name" value="Periplasmic binding protein-like II"/>
    <property type="match status" value="1"/>
</dbReference>
<dbReference type="KEGG" id="gfu:KM031_18700"/>
<gene>
    <name evidence="2" type="ORF">KM031_18700</name>
</gene>
<accession>A0A975PAD0</accession>
<evidence type="ECO:0000313" key="2">
    <source>
        <dbReference type="EMBL" id="QWK92680.1"/>
    </source>
</evidence>
<keyword evidence="3" id="KW-1185">Reference proteome</keyword>
<dbReference type="RefSeq" id="WP_215505668.1">
    <property type="nucleotide sequence ID" value="NZ_CP076363.1"/>
</dbReference>
<sequence length="325" mass="34262">MMGFWGRLLSMAAAVFVTAAPLRADEAVLRIATQISGTVNWELATITAQGLDRANGFTLQVQDVAAGPAAQIAFQAGAADVIVSDWLWVARQRAEGEDYVFIPYSRAVGALHLPESSTVKTLADLKGGKIGVAGGPVDKSWLILRAYAQQEYGFDLAAETEQVFGAPPLIFETALGGELDGAVNFWHFGAKMEAAGMRPLITVAEAAGTLGLDPETPLLGYVMRGELLREKPELAVGLARASRAAKDVLAQDDAAWEALRPLMNAKSEAQFVALKAGFRAGIPAPGPVDEAAADRMLALMARLGGSELVGEMTALPDGVFVQPES</sequence>
<feature type="signal peptide" evidence="1">
    <location>
        <begin position="1"/>
        <end position="19"/>
    </location>
</feature>